<feature type="non-terminal residue" evidence="1">
    <location>
        <position position="138"/>
    </location>
</feature>
<keyword evidence="2" id="KW-1185">Reference proteome</keyword>
<reference evidence="1" key="1">
    <citation type="submission" date="2021-06" db="EMBL/GenBank/DDBJ databases">
        <authorList>
            <person name="Kallberg Y."/>
            <person name="Tangrot J."/>
            <person name="Rosling A."/>
        </authorList>
    </citation>
    <scope>NUCLEOTIDE SEQUENCE</scope>
    <source>
        <strain evidence="1">FL966</strain>
    </source>
</reference>
<dbReference type="AlphaFoldDB" id="A0A9N9P9Z1"/>
<organism evidence="1 2">
    <name type="scientific">Cetraspora pellucida</name>
    <dbReference type="NCBI Taxonomy" id="1433469"/>
    <lineage>
        <taxon>Eukaryota</taxon>
        <taxon>Fungi</taxon>
        <taxon>Fungi incertae sedis</taxon>
        <taxon>Mucoromycota</taxon>
        <taxon>Glomeromycotina</taxon>
        <taxon>Glomeromycetes</taxon>
        <taxon>Diversisporales</taxon>
        <taxon>Gigasporaceae</taxon>
        <taxon>Cetraspora</taxon>
    </lineage>
</organism>
<gene>
    <name evidence="1" type="ORF">CPELLU_LOCUS19610</name>
</gene>
<name>A0A9N9P9Z1_9GLOM</name>
<protein>
    <submittedName>
        <fullName evidence="1">24790_t:CDS:1</fullName>
    </submittedName>
</protein>
<comment type="caution">
    <text evidence="1">The sequence shown here is derived from an EMBL/GenBank/DDBJ whole genome shotgun (WGS) entry which is preliminary data.</text>
</comment>
<dbReference type="Proteomes" id="UP000789759">
    <property type="component" value="Unassembled WGS sequence"/>
</dbReference>
<dbReference type="EMBL" id="CAJVQA010048717">
    <property type="protein sequence ID" value="CAG8820054.1"/>
    <property type="molecule type" value="Genomic_DNA"/>
</dbReference>
<proteinExistence type="predicted"/>
<sequence length="138" mass="15898">EFKKIYILHPMQSVINNEIKQKDRLDKQDNQVFLIKLAQTKYYQQNCFSNRVDSNIALSRFLKIKAMSYTESNICFLEMIDASTKEDILVNGILKHGLVSKIYSLTDQISNSAISFTTVLYILKFITNFANQHGLPSP</sequence>
<accession>A0A9N9P9Z1</accession>
<evidence type="ECO:0000313" key="1">
    <source>
        <dbReference type="EMBL" id="CAG8820054.1"/>
    </source>
</evidence>
<feature type="non-terminal residue" evidence="1">
    <location>
        <position position="1"/>
    </location>
</feature>
<evidence type="ECO:0000313" key="2">
    <source>
        <dbReference type="Proteomes" id="UP000789759"/>
    </source>
</evidence>